<dbReference type="EMBL" id="JAUHHV010000002">
    <property type="protein sequence ID" value="KAK1431916.1"/>
    <property type="molecule type" value="Genomic_DNA"/>
</dbReference>
<evidence type="ECO:0000256" key="1">
    <source>
        <dbReference type="SAM" id="MobiDB-lite"/>
    </source>
</evidence>
<feature type="compositionally biased region" description="Basic and acidic residues" evidence="1">
    <location>
        <begin position="29"/>
        <end position="47"/>
    </location>
</feature>
<evidence type="ECO:0000313" key="2">
    <source>
        <dbReference type="EMBL" id="KAK1431916.1"/>
    </source>
</evidence>
<reference evidence="2" key="1">
    <citation type="journal article" date="2023" name="bioRxiv">
        <title>Improved chromosome-level genome assembly for marigold (Tagetes erecta).</title>
        <authorList>
            <person name="Jiang F."/>
            <person name="Yuan L."/>
            <person name="Wang S."/>
            <person name="Wang H."/>
            <person name="Xu D."/>
            <person name="Wang A."/>
            <person name="Fan W."/>
        </authorList>
    </citation>
    <scope>NUCLEOTIDE SEQUENCE</scope>
    <source>
        <strain evidence="2">WSJ</strain>
        <tissue evidence="2">Leaf</tissue>
    </source>
</reference>
<accession>A0AAD8L373</accession>
<gene>
    <name evidence="2" type="ORF">QVD17_08712</name>
</gene>
<feature type="region of interest" description="Disordered" evidence="1">
    <location>
        <begin position="1"/>
        <end position="47"/>
    </location>
</feature>
<dbReference type="AlphaFoldDB" id="A0AAD8L373"/>
<feature type="compositionally biased region" description="Acidic residues" evidence="1">
    <location>
        <begin position="186"/>
        <end position="199"/>
    </location>
</feature>
<organism evidence="2 3">
    <name type="scientific">Tagetes erecta</name>
    <name type="common">African marigold</name>
    <dbReference type="NCBI Taxonomy" id="13708"/>
    <lineage>
        <taxon>Eukaryota</taxon>
        <taxon>Viridiplantae</taxon>
        <taxon>Streptophyta</taxon>
        <taxon>Embryophyta</taxon>
        <taxon>Tracheophyta</taxon>
        <taxon>Spermatophyta</taxon>
        <taxon>Magnoliopsida</taxon>
        <taxon>eudicotyledons</taxon>
        <taxon>Gunneridae</taxon>
        <taxon>Pentapetalae</taxon>
        <taxon>asterids</taxon>
        <taxon>campanulids</taxon>
        <taxon>Asterales</taxon>
        <taxon>Asteraceae</taxon>
        <taxon>Asteroideae</taxon>
        <taxon>Heliantheae alliance</taxon>
        <taxon>Tageteae</taxon>
        <taxon>Tagetes</taxon>
    </lineage>
</organism>
<evidence type="ECO:0000313" key="3">
    <source>
        <dbReference type="Proteomes" id="UP001229421"/>
    </source>
</evidence>
<name>A0AAD8L373_TARER</name>
<comment type="caution">
    <text evidence="2">The sequence shown here is derived from an EMBL/GenBank/DDBJ whole genome shotgun (WGS) entry which is preliminary data.</text>
</comment>
<feature type="region of interest" description="Disordered" evidence="1">
    <location>
        <begin position="178"/>
        <end position="199"/>
    </location>
</feature>
<feature type="compositionally biased region" description="Basic and acidic residues" evidence="1">
    <location>
        <begin position="7"/>
        <end position="18"/>
    </location>
</feature>
<sequence length="288" mass="32351">MIQKGQACREEAKSKETSSEIPGSKRKGKNESDKVSKAEVKREMGKKQKVDSSKGYYSLQENMEIKCIKGSVKVDSEAIHLLLGLPNKGLDLVAEKKPSEWTKLGQAWRQSKCKIGMMDHITDEKDIANIDWCGYIVSKIKKSKENWKSGVLDDHISGALTILTLLYVDGTYINGNNEQRTNSPLVDEDSDCSDTEDEDSDYSVDILEAPGVESDLKKIKTIFQWMMGQKKRVEKLALKAYKSYSGNAEVEEVIQKFNECFKTGINLSEMEAEKEIDEVSIPFANGRS</sequence>
<dbReference type="Proteomes" id="UP001229421">
    <property type="component" value="Unassembled WGS sequence"/>
</dbReference>
<proteinExistence type="predicted"/>
<keyword evidence="3" id="KW-1185">Reference proteome</keyword>
<protein>
    <submittedName>
        <fullName evidence="2">Uncharacterized protein</fullName>
    </submittedName>
</protein>